<feature type="domain" description="4Fe-4S ferredoxin-type" evidence="2">
    <location>
        <begin position="29"/>
        <end position="59"/>
    </location>
</feature>
<name>A0A5J4Q146_9ZZZZ</name>
<dbReference type="EMBL" id="SNRY01005524">
    <property type="protein sequence ID" value="KAA6314738.1"/>
    <property type="molecule type" value="Genomic_DNA"/>
</dbReference>
<accession>A0A5J4Q146</accession>
<keyword evidence="1" id="KW-1133">Transmembrane helix</keyword>
<feature type="domain" description="4Fe-4S ferredoxin-type" evidence="2">
    <location>
        <begin position="62"/>
        <end position="92"/>
    </location>
</feature>
<evidence type="ECO:0000313" key="3">
    <source>
        <dbReference type="EMBL" id="KAA6314738.1"/>
    </source>
</evidence>
<organism evidence="3">
    <name type="scientific">termite gut metagenome</name>
    <dbReference type="NCBI Taxonomy" id="433724"/>
    <lineage>
        <taxon>unclassified sequences</taxon>
        <taxon>metagenomes</taxon>
        <taxon>organismal metagenomes</taxon>
    </lineage>
</organism>
<comment type="caution">
    <text evidence="3">The sequence shown here is derived from an EMBL/GenBank/DDBJ whole genome shotgun (WGS) entry which is preliminary data.</text>
</comment>
<dbReference type="AlphaFoldDB" id="A0A5J4Q146"/>
<protein>
    <submittedName>
        <fullName evidence="3">Electron transport complex subunit RsxB</fullName>
    </submittedName>
</protein>
<evidence type="ECO:0000256" key="1">
    <source>
        <dbReference type="SAM" id="Phobius"/>
    </source>
</evidence>
<keyword evidence="1" id="KW-0812">Transmembrane</keyword>
<proteinExistence type="predicted"/>
<dbReference type="SUPFAM" id="SSF54862">
    <property type="entry name" value="4Fe-4S ferredoxins"/>
    <property type="match status" value="1"/>
</dbReference>
<feature type="transmembrane region" description="Helical" evidence="1">
    <location>
        <begin position="6"/>
        <end position="24"/>
    </location>
</feature>
<dbReference type="PROSITE" id="PS51379">
    <property type="entry name" value="4FE4S_FER_2"/>
    <property type="match status" value="2"/>
</dbReference>
<gene>
    <name evidence="3" type="ORF">EZS27_034691</name>
</gene>
<dbReference type="Pfam" id="PF13187">
    <property type="entry name" value="Fer4_9"/>
    <property type="match status" value="1"/>
</dbReference>
<sequence>MNIALYIGGAIVTLWFIGGIYRQIKNKTKIVYVVEGNCTGCQRCLKKCRHRVLDKVSDEKGVHVFVKNPQQCTACGDCLSACKFKALEIVKKQ</sequence>
<keyword evidence="1" id="KW-0472">Membrane</keyword>
<dbReference type="InterPro" id="IPR017896">
    <property type="entry name" value="4Fe4S_Fe-S-bd"/>
</dbReference>
<reference evidence="3" key="1">
    <citation type="submission" date="2019-03" db="EMBL/GenBank/DDBJ databases">
        <title>Single cell metagenomics reveals metabolic interactions within the superorganism composed of flagellate Streblomastix strix and complex community of Bacteroidetes bacteria on its surface.</title>
        <authorList>
            <person name="Treitli S.C."/>
            <person name="Kolisko M."/>
            <person name="Husnik F."/>
            <person name="Keeling P."/>
            <person name="Hampl V."/>
        </authorList>
    </citation>
    <scope>NUCLEOTIDE SEQUENCE</scope>
    <source>
        <strain evidence="3">STM</strain>
    </source>
</reference>
<evidence type="ECO:0000259" key="2">
    <source>
        <dbReference type="PROSITE" id="PS51379"/>
    </source>
</evidence>
<dbReference type="Gene3D" id="3.30.70.20">
    <property type="match status" value="1"/>
</dbReference>